<evidence type="ECO:0000313" key="2">
    <source>
        <dbReference type="EMBL" id="MBD7944573.1"/>
    </source>
</evidence>
<evidence type="ECO:0008006" key="4">
    <source>
        <dbReference type="Google" id="ProtNLM"/>
    </source>
</evidence>
<comment type="caution">
    <text evidence="2">The sequence shown here is derived from an EMBL/GenBank/DDBJ whole genome shotgun (WGS) entry which is preliminary data.</text>
</comment>
<feature type="transmembrane region" description="Helical" evidence="1">
    <location>
        <begin position="21"/>
        <end position="50"/>
    </location>
</feature>
<accession>A0ABR8R9V5</accession>
<dbReference type="RefSeq" id="WP_191697162.1">
    <property type="nucleotide sequence ID" value="NZ_JACSQO010000004.1"/>
</dbReference>
<reference evidence="2 3" key="1">
    <citation type="submission" date="2020-08" db="EMBL/GenBank/DDBJ databases">
        <title>A Genomic Blueprint of the Chicken Gut Microbiome.</title>
        <authorList>
            <person name="Gilroy R."/>
            <person name="Ravi A."/>
            <person name="Getino M."/>
            <person name="Pursley I."/>
            <person name="Horton D.L."/>
            <person name="Alikhan N.-F."/>
            <person name="Baker D."/>
            <person name="Gharbi K."/>
            <person name="Hall N."/>
            <person name="Watson M."/>
            <person name="Adriaenssens E.M."/>
            <person name="Foster-Nyarko E."/>
            <person name="Jarju S."/>
            <person name="Secka A."/>
            <person name="Antonio M."/>
            <person name="Oren A."/>
            <person name="Chaudhuri R."/>
            <person name="La Ragione R.M."/>
            <person name="Hildebrand F."/>
            <person name="Pallen M.J."/>
        </authorList>
    </citation>
    <scope>NUCLEOTIDE SEQUENCE [LARGE SCALE GENOMIC DNA]</scope>
    <source>
        <strain evidence="2 3">Sa2BUA9</strain>
    </source>
</reference>
<keyword evidence="1" id="KW-0812">Transmembrane</keyword>
<keyword evidence="3" id="KW-1185">Reference proteome</keyword>
<name>A0ABR8R9V5_9BACI</name>
<protein>
    <recommendedName>
        <fullName evidence="4">YqzE family protein</fullName>
    </recommendedName>
</protein>
<dbReference type="EMBL" id="JACSQO010000004">
    <property type="protein sequence ID" value="MBD7944573.1"/>
    <property type="molecule type" value="Genomic_DNA"/>
</dbReference>
<proteinExistence type="predicted"/>
<gene>
    <name evidence="2" type="ORF">H9650_10640</name>
</gene>
<organism evidence="2 3">
    <name type="scientific">Psychrobacillus faecigallinarum</name>
    <dbReference type="NCBI Taxonomy" id="2762235"/>
    <lineage>
        <taxon>Bacteria</taxon>
        <taxon>Bacillati</taxon>
        <taxon>Bacillota</taxon>
        <taxon>Bacilli</taxon>
        <taxon>Bacillales</taxon>
        <taxon>Bacillaceae</taxon>
        <taxon>Psychrobacillus</taxon>
    </lineage>
</organism>
<evidence type="ECO:0000313" key="3">
    <source>
        <dbReference type="Proteomes" id="UP000640786"/>
    </source>
</evidence>
<dbReference type="Proteomes" id="UP000640786">
    <property type="component" value="Unassembled WGS sequence"/>
</dbReference>
<sequence>MSERWKRKKEKRAERKRQQEKYTWADVFGDIFFWIPELFFLPFRLLFWILRGLVRALGNLFDGI</sequence>
<keyword evidence="1" id="KW-0472">Membrane</keyword>
<evidence type="ECO:0000256" key="1">
    <source>
        <dbReference type="SAM" id="Phobius"/>
    </source>
</evidence>
<keyword evidence="1" id="KW-1133">Transmembrane helix</keyword>